<name>A0A2A9E8R7_9MICO</name>
<accession>A0A2A9E8R7</accession>
<protein>
    <submittedName>
        <fullName evidence="1">Uncharacterized protein</fullName>
    </submittedName>
</protein>
<dbReference type="AlphaFoldDB" id="A0A2A9E8R7"/>
<dbReference type="RefSeq" id="WP_098456140.1">
    <property type="nucleotide sequence ID" value="NZ_PDJG01000001.1"/>
</dbReference>
<keyword evidence="2" id="KW-1185">Reference proteome</keyword>
<proteinExistence type="predicted"/>
<sequence>MAAVTASAPPALPAWEERLAAQRGTLNGIVSAARSAGAPVDVLWTAMREVGSALEPLLRVVSPAQGDVVCRVVTELVGDLVVRRAWHGRSAERWAVLSLLPHLPCAMGRSPRTAIEVVVQGAGRISRETDLVAWGARLAAADAFLADDDALRAGAAVAAWRSGLVRVRSSALTAARGLDPAPGGLPDGRATSALRALLDLPTDVDPRAVLAANVAAPFAWPGVPRQGAFATYGGYRAFGGPWTGLPVVVGALGSPTPTWRVLADGIAWVVIADVHGHVVLREHTGPGEPPPVPADSSGVVGDTVRDIAGEIAQAVAWEDVVTGAVPAAHQPGPAAPTTSAARQHAARPVLVSRATSCRLDLVLVPSVGERTGHELS</sequence>
<reference evidence="1 2" key="1">
    <citation type="submission" date="2017-10" db="EMBL/GenBank/DDBJ databases">
        <title>Sequencing the genomes of 1000 actinobacteria strains.</title>
        <authorList>
            <person name="Klenk H.-P."/>
        </authorList>
    </citation>
    <scope>NUCLEOTIDE SEQUENCE [LARGE SCALE GENOMIC DNA]</scope>
    <source>
        <strain evidence="1 2">DSM 18966</strain>
    </source>
</reference>
<gene>
    <name evidence="1" type="ORF">ATL42_3162</name>
</gene>
<dbReference type="OrthoDB" id="4617508at2"/>
<dbReference type="Proteomes" id="UP000225548">
    <property type="component" value="Unassembled WGS sequence"/>
</dbReference>
<dbReference type="EMBL" id="PDJG01000001">
    <property type="protein sequence ID" value="PFG35223.1"/>
    <property type="molecule type" value="Genomic_DNA"/>
</dbReference>
<evidence type="ECO:0000313" key="1">
    <source>
        <dbReference type="EMBL" id="PFG35223.1"/>
    </source>
</evidence>
<organism evidence="1 2">
    <name type="scientific">Sanguibacter antarcticus</name>
    <dbReference type="NCBI Taxonomy" id="372484"/>
    <lineage>
        <taxon>Bacteria</taxon>
        <taxon>Bacillati</taxon>
        <taxon>Actinomycetota</taxon>
        <taxon>Actinomycetes</taxon>
        <taxon>Micrococcales</taxon>
        <taxon>Sanguibacteraceae</taxon>
        <taxon>Sanguibacter</taxon>
    </lineage>
</organism>
<evidence type="ECO:0000313" key="2">
    <source>
        <dbReference type="Proteomes" id="UP000225548"/>
    </source>
</evidence>
<comment type="caution">
    <text evidence="1">The sequence shown here is derived from an EMBL/GenBank/DDBJ whole genome shotgun (WGS) entry which is preliminary data.</text>
</comment>